<keyword evidence="3" id="KW-1185">Reference proteome</keyword>
<sequence>MTEEFEKNEKSEECGYCRLTIIALIIAIFSALLTLAIASFMYHGVHDSYPIMPKEIMSSSMKRLLVPHKKVIILKMEAKNRCYILPIHLSQNLANTKLSFLNIALSHDLLFDVAGEDGVDFCATTPAYILEKDS</sequence>
<proteinExistence type="predicted"/>
<dbReference type="Proteomes" id="UP001152747">
    <property type="component" value="Unassembled WGS sequence"/>
</dbReference>
<evidence type="ECO:0000313" key="3">
    <source>
        <dbReference type="Proteomes" id="UP001152747"/>
    </source>
</evidence>
<keyword evidence="1" id="KW-0472">Membrane</keyword>
<keyword evidence="1" id="KW-1133">Transmembrane helix</keyword>
<protein>
    <submittedName>
        <fullName evidence="2">Uncharacterized protein</fullName>
    </submittedName>
</protein>
<comment type="caution">
    <text evidence="2">The sequence shown here is derived from an EMBL/GenBank/DDBJ whole genome shotgun (WGS) entry which is preliminary data.</text>
</comment>
<evidence type="ECO:0000256" key="1">
    <source>
        <dbReference type="SAM" id="Phobius"/>
    </source>
</evidence>
<gene>
    <name evidence="2" type="ORF">CAMP_LOCUS16662</name>
</gene>
<accession>A0A9P1IXC3</accession>
<reference evidence="2" key="1">
    <citation type="submission" date="2022-11" db="EMBL/GenBank/DDBJ databases">
        <authorList>
            <person name="Kikuchi T."/>
        </authorList>
    </citation>
    <scope>NUCLEOTIDE SEQUENCE</scope>
    <source>
        <strain evidence="2">PS1010</strain>
    </source>
</reference>
<evidence type="ECO:0000313" key="2">
    <source>
        <dbReference type="EMBL" id="CAI5454025.1"/>
    </source>
</evidence>
<dbReference type="AlphaFoldDB" id="A0A9P1IXC3"/>
<dbReference type="EMBL" id="CANHGI010000006">
    <property type="protein sequence ID" value="CAI5454025.1"/>
    <property type="molecule type" value="Genomic_DNA"/>
</dbReference>
<organism evidence="2 3">
    <name type="scientific">Caenorhabditis angaria</name>
    <dbReference type="NCBI Taxonomy" id="860376"/>
    <lineage>
        <taxon>Eukaryota</taxon>
        <taxon>Metazoa</taxon>
        <taxon>Ecdysozoa</taxon>
        <taxon>Nematoda</taxon>
        <taxon>Chromadorea</taxon>
        <taxon>Rhabditida</taxon>
        <taxon>Rhabditina</taxon>
        <taxon>Rhabditomorpha</taxon>
        <taxon>Rhabditoidea</taxon>
        <taxon>Rhabditidae</taxon>
        <taxon>Peloderinae</taxon>
        <taxon>Caenorhabditis</taxon>
    </lineage>
</organism>
<name>A0A9P1IXC3_9PELO</name>
<dbReference type="OrthoDB" id="5795961at2759"/>
<keyword evidence="1" id="KW-0812">Transmembrane</keyword>
<feature type="transmembrane region" description="Helical" evidence="1">
    <location>
        <begin position="21"/>
        <end position="42"/>
    </location>
</feature>